<keyword evidence="3" id="KW-1185">Reference proteome</keyword>
<keyword evidence="1" id="KW-1133">Transmembrane helix</keyword>
<gene>
    <name evidence="2" type="ORF">SAMN04488042_10368</name>
</gene>
<dbReference type="AlphaFoldDB" id="A0A1I4MG90"/>
<keyword evidence="1" id="KW-0812">Transmembrane</keyword>
<dbReference type="RefSeq" id="WP_093093479.1">
    <property type="nucleotide sequence ID" value="NZ_FOTQ01000003.1"/>
</dbReference>
<accession>A0A1I4MG90</accession>
<evidence type="ECO:0000313" key="3">
    <source>
        <dbReference type="Proteomes" id="UP000199144"/>
    </source>
</evidence>
<keyword evidence="1" id="KW-0472">Membrane</keyword>
<dbReference type="Proteomes" id="UP000199144">
    <property type="component" value="Unassembled WGS sequence"/>
</dbReference>
<reference evidence="2 3" key="1">
    <citation type="submission" date="2016-10" db="EMBL/GenBank/DDBJ databases">
        <authorList>
            <person name="de Groot N.N."/>
        </authorList>
    </citation>
    <scope>NUCLEOTIDE SEQUENCE [LARGE SCALE GENOMIC DNA]</scope>
    <source>
        <strain evidence="2 3">DSM 15283</strain>
    </source>
</reference>
<sequence>MVYVKWGFWGLFWLLVAAFFHYTLPQHDIARITDTYEKRIDFGENSIFWAQPDASNATGGANRDVFFIQTKRPNGKVMVYRNEDTSAGWPPYFKFDTSNLQAEAADLKSTSDNPRWVAIKHYGWRNEFLSIYPNAVGVKPVESPDVRIIPWLNIIILTIFFAIVWAVWVRWRRFRAARIDPVLEDMGDSLEAAGDSLAEKRGRVSRWLDTWRSKPRN</sequence>
<evidence type="ECO:0000256" key="1">
    <source>
        <dbReference type="SAM" id="Phobius"/>
    </source>
</evidence>
<feature type="transmembrane region" description="Helical" evidence="1">
    <location>
        <begin position="148"/>
        <end position="169"/>
    </location>
</feature>
<evidence type="ECO:0000313" key="2">
    <source>
        <dbReference type="EMBL" id="SFM02249.1"/>
    </source>
</evidence>
<dbReference type="Pfam" id="PF07509">
    <property type="entry name" value="DUF1523"/>
    <property type="match status" value="1"/>
</dbReference>
<dbReference type="OrthoDB" id="5354324at2"/>
<dbReference type="EMBL" id="FOTQ01000003">
    <property type="protein sequence ID" value="SFM02249.1"/>
    <property type="molecule type" value="Genomic_DNA"/>
</dbReference>
<proteinExistence type="predicted"/>
<name>A0A1I4MG90_9RHOB</name>
<dbReference type="STRING" id="254406.SAMN04488042_10368"/>
<organism evidence="2 3">
    <name type="scientific">Shimia aestuarii</name>
    <dbReference type="NCBI Taxonomy" id="254406"/>
    <lineage>
        <taxon>Bacteria</taxon>
        <taxon>Pseudomonadati</taxon>
        <taxon>Pseudomonadota</taxon>
        <taxon>Alphaproteobacteria</taxon>
        <taxon>Rhodobacterales</taxon>
        <taxon>Roseobacteraceae</taxon>
    </lineage>
</organism>
<dbReference type="InterPro" id="IPR011088">
    <property type="entry name" value="Phage_phiNM3_A0EWY4"/>
</dbReference>
<protein>
    <recommendedName>
        <fullName evidence="4">DUF1523 domain-containing protein</fullName>
    </recommendedName>
</protein>
<evidence type="ECO:0008006" key="4">
    <source>
        <dbReference type="Google" id="ProtNLM"/>
    </source>
</evidence>